<dbReference type="AlphaFoldDB" id="A0A7C8ZHQ5"/>
<feature type="region of interest" description="Disordered" evidence="1">
    <location>
        <begin position="1"/>
        <end position="106"/>
    </location>
</feature>
<accession>A0A7C8ZHQ5</accession>
<sequence>MERSDCETLCRGDEKFGKAKGGTEEAKTVGESEIKEASKEPKTAGSEIEERIGEGETVYLEGLRGSKTKARRRKTADSKTPEEAKADEDGRLNSKTPKQMIKKYDS</sequence>
<proteinExistence type="predicted"/>
<name>A0A7C8ZHQ5_OPUST</name>
<feature type="compositionally biased region" description="Basic and acidic residues" evidence="1">
    <location>
        <begin position="75"/>
        <end position="92"/>
    </location>
</feature>
<reference evidence="2" key="2">
    <citation type="submission" date="2020-07" db="EMBL/GenBank/DDBJ databases">
        <authorList>
            <person name="Vera ALvarez R."/>
            <person name="Arias-Moreno D.M."/>
            <person name="Jimenez-Jacinto V."/>
            <person name="Jimenez-Bremont J.F."/>
            <person name="Swaminathan K."/>
            <person name="Moose S.P."/>
            <person name="Guerrero-Gonzalez M.L."/>
            <person name="Marino-Ramirez L."/>
            <person name="Landsman D."/>
            <person name="Rodriguez-Kessler M."/>
            <person name="Delgado-Sanchez P."/>
        </authorList>
    </citation>
    <scope>NUCLEOTIDE SEQUENCE</scope>
    <source>
        <tissue evidence="2">Cladode</tissue>
    </source>
</reference>
<dbReference type="EMBL" id="GISG01134393">
    <property type="protein sequence ID" value="MBA4643618.1"/>
    <property type="molecule type" value="Transcribed_RNA"/>
</dbReference>
<organism evidence="2">
    <name type="scientific">Opuntia streptacantha</name>
    <name type="common">Prickly pear cactus</name>
    <name type="synonym">Opuntia cardona</name>
    <dbReference type="NCBI Taxonomy" id="393608"/>
    <lineage>
        <taxon>Eukaryota</taxon>
        <taxon>Viridiplantae</taxon>
        <taxon>Streptophyta</taxon>
        <taxon>Embryophyta</taxon>
        <taxon>Tracheophyta</taxon>
        <taxon>Spermatophyta</taxon>
        <taxon>Magnoliopsida</taxon>
        <taxon>eudicotyledons</taxon>
        <taxon>Gunneridae</taxon>
        <taxon>Pentapetalae</taxon>
        <taxon>Caryophyllales</taxon>
        <taxon>Cactineae</taxon>
        <taxon>Cactaceae</taxon>
        <taxon>Opuntioideae</taxon>
        <taxon>Opuntia</taxon>
    </lineage>
</organism>
<evidence type="ECO:0000313" key="2">
    <source>
        <dbReference type="EMBL" id="MBA4643618.1"/>
    </source>
</evidence>
<feature type="compositionally biased region" description="Basic and acidic residues" evidence="1">
    <location>
        <begin position="1"/>
        <end position="54"/>
    </location>
</feature>
<protein>
    <submittedName>
        <fullName evidence="2">Uncharacterized protein</fullName>
    </submittedName>
</protein>
<evidence type="ECO:0000256" key="1">
    <source>
        <dbReference type="SAM" id="MobiDB-lite"/>
    </source>
</evidence>
<reference evidence="2" key="1">
    <citation type="journal article" date="2013" name="J. Plant Res.">
        <title>Effect of fungi and light on seed germination of three Opuntia species from semiarid lands of central Mexico.</title>
        <authorList>
            <person name="Delgado-Sanchez P."/>
            <person name="Jimenez-Bremont J.F."/>
            <person name="Guerrero-Gonzalez Mde L."/>
            <person name="Flores J."/>
        </authorList>
    </citation>
    <scope>NUCLEOTIDE SEQUENCE</scope>
    <source>
        <tissue evidence="2">Cladode</tissue>
    </source>
</reference>